<dbReference type="SUPFAM" id="SSF55781">
    <property type="entry name" value="GAF domain-like"/>
    <property type="match status" value="1"/>
</dbReference>
<dbReference type="Pfam" id="PF00069">
    <property type="entry name" value="Pkinase"/>
    <property type="match status" value="1"/>
</dbReference>
<dbReference type="Gene3D" id="3.40.50.300">
    <property type="entry name" value="P-loop containing nucleotide triphosphate hydrolases"/>
    <property type="match status" value="1"/>
</dbReference>
<dbReference type="InterPro" id="IPR029016">
    <property type="entry name" value="GAF-like_dom_sf"/>
</dbReference>
<dbReference type="InterPro" id="IPR000719">
    <property type="entry name" value="Prot_kinase_dom"/>
</dbReference>
<dbReference type="Gene3D" id="3.30.450.40">
    <property type="match status" value="1"/>
</dbReference>
<dbReference type="Proteomes" id="UP001217485">
    <property type="component" value="Unassembled WGS sequence"/>
</dbReference>
<evidence type="ECO:0000259" key="2">
    <source>
        <dbReference type="PROSITE" id="PS50011"/>
    </source>
</evidence>
<gene>
    <name evidence="3" type="ORF">POL72_33850</name>
</gene>
<dbReference type="Pfam" id="PF01590">
    <property type="entry name" value="GAF"/>
    <property type="match status" value="1"/>
</dbReference>
<dbReference type="InterPro" id="IPR053159">
    <property type="entry name" value="Hybrid_Histidine_Kinase"/>
</dbReference>
<dbReference type="InterPro" id="IPR041664">
    <property type="entry name" value="AAA_16"/>
</dbReference>
<feature type="coiled-coil region" evidence="1">
    <location>
        <begin position="1374"/>
        <end position="1401"/>
    </location>
</feature>
<name>A0ABT5C8P3_9BACT</name>
<dbReference type="PANTHER" id="PTHR43642">
    <property type="entry name" value="HYBRID SIGNAL TRANSDUCTION HISTIDINE KINASE G"/>
    <property type="match status" value="1"/>
</dbReference>
<dbReference type="InterPro" id="IPR011009">
    <property type="entry name" value="Kinase-like_dom_sf"/>
</dbReference>
<feature type="domain" description="Protein kinase" evidence="2">
    <location>
        <begin position="1"/>
        <end position="176"/>
    </location>
</feature>
<accession>A0ABT5C8P3</accession>
<dbReference type="PROSITE" id="PS50011">
    <property type="entry name" value="PROTEIN_KINASE_DOM"/>
    <property type="match status" value="1"/>
</dbReference>
<dbReference type="SMART" id="SM00220">
    <property type="entry name" value="S_TKc"/>
    <property type="match status" value="1"/>
</dbReference>
<organism evidence="3 4">
    <name type="scientific">Sorangium atrum</name>
    <dbReference type="NCBI Taxonomy" id="2995308"/>
    <lineage>
        <taxon>Bacteria</taxon>
        <taxon>Pseudomonadati</taxon>
        <taxon>Myxococcota</taxon>
        <taxon>Polyangia</taxon>
        <taxon>Polyangiales</taxon>
        <taxon>Polyangiaceae</taxon>
        <taxon>Sorangium</taxon>
    </lineage>
</organism>
<dbReference type="Pfam" id="PF13191">
    <property type="entry name" value="AAA_16"/>
    <property type="match status" value="1"/>
</dbReference>
<dbReference type="InterPro" id="IPR003018">
    <property type="entry name" value="GAF"/>
</dbReference>
<dbReference type="SMART" id="SM00065">
    <property type="entry name" value="GAF"/>
    <property type="match status" value="1"/>
</dbReference>
<evidence type="ECO:0000256" key="1">
    <source>
        <dbReference type="SAM" id="Coils"/>
    </source>
</evidence>
<reference evidence="3 4" key="1">
    <citation type="submission" date="2023-01" db="EMBL/GenBank/DDBJ databases">
        <title>Minimal conservation of predation-associated metabolite biosynthetic gene clusters underscores biosynthetic potential of Myxococcota including descriptions for ten novel species: Archangium lansinium sp. nov., Myxococcus landrumus sp. nov., Nannocystis bai.</title>
        <authorList>
            <person name="Ahearne A."/>
            <person name="Stevens C."/>
            <person name="Dowd S."/>
        </authorList>
    </citation>
    <scope>NUCLEOTIDE SEQUENCE [LARGE SCALE GENOMIC DNA]</scope>
    <source>
        <strain evidence="3 4">WIWO2</strain>
    </source>
</reference>
<sequence>MVLSTITRALMDLRRFLTHAVQIASALSKLHKSGTLHLDIRPANLSVHPESGEVSLDGGLAVVRGDLGLSDETKINPESLPYIAPERTGRVDWPIDERADFYSLGVTLYELLSGKLPLDAEDAPAWAHAHIARAPVPLAELVHDVPRIVSEIVMKLLAKSPEERYQTARGLWSDLLMCQTELEELGMIDSFPLGTADIPDRLQLPTKIYGRRRERAILLEAFERVVATGTAELVLVAGYSGVGKTSLVKEVQAPIVRERGAFISGKFDQLQRDIPYRTIAQAFGELVRQILTESPQSLAGWKHRLSDALGEEGRVIIDIIPQLSLILGEQPPVPPLAPNEARSRFVRVFHAFLGVVARKRHPLVLFVDDLQWADPASLRLIRDVVAAPEKRHLLVIGAYRDNEVTPSHPLMEVLRQIHATGARVSTLSLDPLPHENVLELVMDTFRCEDELGAQLTRLLVQRTGGNPFFVGQFLTELYRQKLVWVDPVSAVWCWNIEAIAAQNLTDNVVDLVLGRLRRLDGETQRVLSLAACLGARFDAEVLSAMYGESTETTHAAISPAIREGLVARRGSTYKFLHDRVQQAAYLLIREGNHASTHLRIGRLLLVQTPEEALEDRLFEITNQLNIGASFITDPGERRRTAELNLRAGRKARASGAYGSAVAYFAAGCALIGEDDWAGADDLLAFALHLDLAESACVNGEFDRSIDLCSVLLERARTQLDKAAAYRVLMQNHMARSEHDACIGVGLECLALLGIKLGRQPADEEVVAEITALRDALRDRTADEILGQPRMTAPPMLAAMGVMAVMYASTFYTDPNLNDLLVCQMVRLSLLHGNAEPTGIGYTCLGKALCQKLGAYQDGDRIGRVGYELTEKMNALVYKPEVANLYGCLISVWTRHIDTGIACQRVSIQAANEVGNLTWGSFSNIQLTLNVIVRGDPIEEAYKVAVSALDYATKAKITFAADAVTSMLRLVQAMRGATRHLGTMSADDFDEQAFEDRLEKESFPSVRLVHYVMKTAQHLLASNPDEAALAAEKAERNISGGNGMLFSAEYHYFGALARAARFSGAPAEEQAGLRRSLAGHEEQLRVWAESCPDNFAGKHALVAAERARVDGRHDEAAALYDKAIVAFRESRFIHQEALASELAARFYLDRGYSGLPGLYLREAVASYSRWGASEKVRQLEQRYALVLNQEQRRATSSGVMTMAAEAIDAQTAVKVSRSLSSDMTPKEMMESLMRLVVEHEGAERCCLLLTGDGLRLAAEAVVDRDGISIRVYERSTAPLATRVPASIVNYVERTRERVVLSDVGASGAFAGDEYLVRERPKSVLCMPLMKNPGEVGGLLYLENRLVHGAFILRRLPLLEFLAALSLQNTVLRGELEQEALKVQRTEEALRRSERALRDLAESSDVPT</sequence>
<comment type="caution">
    <text evidence="3">The sequence shown here is derived from an EMBL/GenBank/DDBJ whole genome shotgun (WGS) entry which is preliminary data.</text>
</comment>
<dbReference type="EMBL" id="JAQNDK010000004">
    <property type="protein sequence ID" value="MDC0682760.1"/>
    <property type="molecule type" value="Genomic_DNA"/>
</dbReference>
<dbReference type="SUPFAM" id="SSF56112">
    <property type="entry name" value="Protein kinase-like (PK-like)"/>
    <property type="match status" value="1"/>
</dbReference>
<evidence type="ECO:0000313" key="4">
    <source>
        <dbReference type="Proteomes" id="UP001217485"/>
    </source>
</evidence>
<dbReference type="InterPro" id="IPR027417">
    <property type="entry name" value="P-loop_NTPase"/>
</dbReference>
<keyword evidence="4" id="KW-1185">Reference proteome</keyword>
<dbReference type="PANTHER" id="PTHR43642:SF1">
    <property type="entry name" value="HYBRID SIGNAL TRANSDUCTION HISTIDINE KINASE G"/>
    <property type="match status" value="1"/>
</dbReference>
<dbReference type="SUPFAM" id="SSF52540">
    <property type="entry name" value="P-loop containing nucleoside triphosphate hydrolases"/>
    <property type="match status" value="1"/>
</dbReference>
<keyword evidence="1" id="KW-0175">Coiled coil</keyword>
<evidence type="ECO:0000313" key="3">
    <source>
        <dbReference type="EMBL" id="MDC0682760.1"/>
    </source>
</evidence>
<protein>
    <submittedName>
        <fullName evidence="3">AAA family ATPase</fullName>
    </submittedName>
</protein>
<proteinExistence type="predicted"/>
<dbReference type="Gene3D" id="1.10.510.10">
    <property type="entry name" value="Transferase(Phosphotransferase) domain 1"/>
    <property type="match status" value="1"/>
</dbReference>